<dbReference type="Pfam" id="PF03119">
    <property type="entry name" value="DNA_ligase_ZBD"/>
    <property type="match status" value="1"/>
</dbReference>
<comment type="similarity">
    <text evidence="12">Belongs to the NAD-dependent DNA ligase family. LigA subfamily.</text>
</comment>
<dbReference type="EC" id="6.5.1.2" evidence="12 13"/>
<comment type="catalytic activity">
    <reaction evidence="11 12 13">
        <text>NAD(+) + (deoxyribonucleotide)n-3'-hydroxyl + 5'-phospho-(deoxyribonucleotide)m = (deoxyribonucleotide)n+m + AMP + beta-nicotinamide D-nucleotide.</text>
        <dbReference type="EC" id="6.5.1.2"/>
    </reaction>
</comment>
<dbReference type="CDD" id="cd17748">
    <property type="entry name" value="BRCT_DNA_ligase_like"/>
    <property type="match status" value="1"/>
</dbReference>
<dbReference type="PROSITE" id="PS01055">
    <property type="entry name" value="DNA_LIGASE_N1"/>
    <property type="match status" value="1"/>
</dbReference>
<dbReference type="InterPro" id="IPR001679">
    <property type="entry name" value="DNA_ligase"/>
</dbReference>
<feature type="binding site" evidence="12">
    <location>
        <position position="305"/>
    </location>
    <ligand>
        <name>NAD(+)</name>
        <dbReference type="ChEBI" id="CHEBI:57540"/>
    </ligand>
</feature>
<dbReference type="Pfam" id="PF12826">
    <property type="entry name" value="HHH_2"/>
    <property type="match status" value="1"/>
</dbReference>
<dbReference type="InterPro" id="IPR018239">
    <property type="entry name" value="DNA_ligase_AS"/>
</dbReference>
<dbReference type="InterPro" id="IPR003583">
    <property type="entry name" value="Hlx-hairpin-Hlx_DNA-bd_motif"/>
</dbReference>
<gene>
    <name evidence="12 15" type="primary">ligA</name>
    <name evidence="15" type="ORF">PQU93_14375</name>
</gene>
<accession>A0ABT5I754</accession>
<dbReference type="NCBIfam" id="NF005932">
    <property type="entry name" value="PRK07956.1"/>
    <property type="match status" value="1"/>
</dbReference>
<feature type="binding site" evidence="12">
    <location>
        <position position="441"/>
    </location>
    <ligand>
        <name>Zn(2+)</name>
        <dbReference type="ChEBI" id="CHEBI:29105"/>
    </ligand>
</feature>
<keyword evidence="6 12" id="KW-0862">Zinc</keyword>
<keyword evidence="5 12" id="KW-0227">DNA damage</keyword>
<dbReference type="SMART" id="SM00278">
    <property type="entry name" value="HhH1"/>
    <property type="match status" value="3"/>
</dbReference>
<keyword evidence="10 12" id="KW-0464">Manganese</keyword>
<evidence type="ECO:0000256" key="10">
    <source>
        <dbReference type="ARBA" id="ARBA00023211"/>
    </source>
</evidence>
<keyword evidence="16" id="KW-1185">Reference proteome</keyword>
<evidence type="ECO:0000256" key="12">
    <source>
        <dbReference type="HAMAP-Rule" id="MF_01588"/>
    </source>
</evidence>
<evidence type="ECO:0000313" key="15">
    <source>
        <dbReference type="EMBL" id="MDC7691958.1"/>
    </source>
</evidence>
<evidence type="ECO:0000256" key="8">
    <source>
        <dbReference type="ARBA" id="ARBA00023027"/>
    </source>
</evidence>
<dbReference type="Gene3D" id="6.20.10.30">
    <property type="match status" value="1"/>
</dbReference>
<feature type="binding site" evidence="12">
    <location>
        <begin position="85"/>
        <end position="86"/>
    </location>
    <ligand>
        <name>NAD(+)</name>
        <dbReference type="ChEBI" id="CHEBI:57540"/>
    </ligand>
</feature>
<dbReference type="InterPro" id="IPR041663">
    <property type="entry name" value="DisA/LigA_HHH"/>
</dbReference>
<dbReference type="CDD" id="cd00114">
    <property type="entry name" value="LIGANc"/>
    <property type="match status" value="1"/>
</dbReference>
<keyword evidence="7 12" id="KW-0460">Magnesium</keyword>
<keyword evidence="3 12" id="KW-0235">DNA replication</keyword>
<keyword evidence="8 12" id="KW-0520">NAD</keyword>
<dbReference type="Gene3D" id="1.10.287.610">
    <property type="entry name" value="Helix hairpin bin"/>
    <property type="match status" value="1"/>
</dbReference>
<protein>
    <recommendedName>
        <fullName evidence="12 13">DNA ligase</fullName>
        <ecNumber evidence="12 13">6.5.1.2</ecNumber>
    </recommendedName>
    <alternativeName>
        <fullName evidence="12">Polydeoxyribonucleotide synthase [NAD(+)]</fullName>
    </alternativeName>
</protein>
<feature type="binding site" evidence="12">
    <location>
        <position position="149"/>
    </location>
    <ligand>
        <name>NAD(+)</name>
        <dbReference type="ChEBI" id="CHEBI:57540"/>
    </ligand>
</feature>
<dbReference type="InterPro" id="IPR033136">
    <property type="entry name" value="DNA_ligase_CS"/>
</dbReference>
<dbReference type="InterPro" id="IPR004150">
    <property type="entry name" value="NAD_DNA_ligase_OB"/>
</dbReference>
<dbReference type="SUPFAM" id="SSF56091">
    <property type="entry name" value="DNA ligase/mRNA capping enzyme, catalytic domain"/>
    <property type="match status" value="1"/>
</dbReference>
<dbReference type="PROSITE" id="PS50172">
    <property type="entry name" value="BRCT"/>
    <property type="match status" value="1"/>
</dbReference>
<organism evidence="15 16">
    <name type="scientific">Vogesella indigofera</name>
    <name type="common">Pseudomonas indigofera</name>
    <dbReference type="NCBI Taxonomy" id="45465"/>
    <lineage>
        <taxon>Bacteria</taxon>
        <taxon>Pseudomonadati</taxon>
        <taxon>Pseudomonadota</taxon>
        <taxon>Betaproteobacteria</taxon>
        <taxon>Neisseriales</taxon>
        <taxon>Chromobacteriaceae</taxon>
        <taxon>Vogesella</taxon>
    </lineage>
</organism>
<dbReference type="NCBIfam" id="TIGR00575">
    <property type="entry name" value="dnlj"/>
    <property type="match status" value="1"/>
</dbReference>
<dbReference type="HAMAP" id="MF_01588">
    <property type="entry name" value="DNA_ligase_A"/>
    <property type="match status" value="1"/>
</dbReference>
<dbReference type="SMART" id="SM00532">
    <property type="entry name" value="LIGANc"/>
    <property type="match status" value="1"/>
</dbReference>
<dbReference type="GO" id="GO:0003911">
    <property type="term" value="F:DNA ligase (NAD+) activity"/>
    <property type="evidence" value="ECO:0007669"/>
    <property type="project" value="UniProtKB-EC"/>
</dbReference>
<comment type="function">
    <text evidence="1 12">DNA ligase that catalyzes the formation of phosphodiester linkages between 5'-phosphoryl and 3'-hydroxyl groups in double-stranded DNA using NAD as a coenzyme and as the energy source for the reaction. It is essential for DNA replication and repair of damaged DNA.</text>
</comment>
<evidence type="ECO:0000256" key="9">
    <source>
        <dbReference type="ARBA" id="ARBA00023204"/>
    </source>
</evidence>
<dbReference type="SMART" id="SM00292">
    <property type="entry name" value="BRCT"/>
    <property type="match status" value="1"/>
</dbReference>
<evidence type="ECO:0000256" key="7">
    <source>
        <dbReference type="ARBA" id="ARBA00022842"/>
    </source>
</evidence>
<feature type="binding site" evidence="12">
    <location>
        <position position="462"/>
    </location>
    <ligand>
        <name>Zn(2+)</name>
        <dbReference type="ChEBI" id="CHEBI:29105"/>
    </ligand>
</feature>
<comment type="caution">
    <text evidence="12">Lacks conserved residue(s) required for the propagation of feature annotation.</text>
</comment>
<dbReference type="Proteomes" id="UP001221566">
    <property type="component" value="Unassembled WGS sequence"/>
</dbReference>
<feature type="binding site" evidence="12">
    <location>
        <begin position="36"/>
        <end position="40"/>
    </location>
    <ligand>
        <name>NAD(+)</name>
        <dbReference type="ChEBI" id="CHEBI:57540"/>
    </ligand>
</feature>
<dbReference type="SUPFAM" id="SSF50249">
    <property type="entry name" value="Nucleic acid-binding proteins"/>
    <property type="match status" value="1"/>
</dbReference>
<feature type="binding site" evidence="12">
    <location>
        <position position="186"/>
    </location>
    <ligand>
        <name>NAD(+)</name>
        <dbReference type="ChEBI" id="CHEBI:57540"/>
    </ligand>
</feature>
<dbReference type="Gene3D" id="1.10.150.20">
    <property type="entry name" value="5' to 3' exonuclease, C-terminal subdomain"/>
    <property type="match status" value="2"/>
</dbReference>
<evidence type="ECO:0000256" key="2">
    <source>
        <dbReference type="ARBA" id="ARBA00022598"/>
    </source>
</evidence>
<feature type="binding site" evidence="12">
    <location>
        <position position="126"/>
    </location>
    <ligand>
        <name>NAD(+)</name>
        <dbReference type="ChEBI" id="CHEBI:57540"/>
    </ligand>
</feature>
<dbReference type="RefSeq" id="WP_272803765.1">
    <property type="nucleotide sequence ID" value="NZ_JAQQKY010000009.1"/>
</dbReference>
<keyword evidence="9 12" id="KW-0234">DNA repair</keyword>
<dbReference type="InterPro" id="IPR001357">
    <property type="entry name" value="BRCT_dom"/>
</dbReference>
<comment type="cofactor">
    <cofactor evidence="12">
        <name>Mg(2+)</name>
        <dbReference type="ChEBI" id="CHEBI:18420"/>
    </cofactor>
    <cofactor evidence="12">
        <name>Mn(2+)</name>
        <dbReference type="ChEBI" id="CHEBI:29035"/>
    </cofactor>
</comment>
<evidence type="ECO:0000256" key="3">
    <source>
        <dbReference type="ARBA" id="ARBA00022705"/>
    </source>
</evidence>
<keyword evidence="4 12" id="KW-0479">Metal-binding</keyword>
<evidence type="ECO:0000256" key="6">
    <source>
        <dbReference type="ARBA" id="ARBA00022833"/>
    </source>
</evidence>
<dbReference type="Pfam" id="PF03120">
    <property type="entry name" value="OB_DNA_ligase"/>
    <property type="match status" value="1"/>
</dbReference>
<dbReference type="SUPFAM" id="SSF47781">
    <property type="entry name" value="RuvA domain 2-like"/>
    <property type="match status" value="1"/>
</dbReference>
<dbReference type="InterPro" id="IPR036420">
    <property type="entry name" value="BRCT_dom_sf"/>
</dbReference>
<name>A0ABT5I754_VOGIN</name>
<dbReference type="InterPro" id="IPR013840">
    <property type="entry name" value="DNAligase_N"/>
</dbReference>
<proteinExistence type="inferred from homology"/>
<dbReference type="InterPro" id="IPR012340">
    <property type="entry name" value="NA-bd_OB-fold"/>
</dbReference>
<evidence type="ECO:0000256" key="13">
    <source>
        <dbReference type="RuleBase" id="RU000618"/>
    </source>
</evidence>
<dbReference type="SUPFAM" id="SSF52113">
    <property type="entry name" value="BRCT domain"/>
    <property type="match status" value="1"/>
</dbReference>
<evidence type="ECO:0000256" key="4">
    <source>
        <dbReference type="ARBA" id="ARBA00022723"/>
    </source>
</evidence>
<evidence type="ECO:0000256" key="11">
    <source>
        <dbReference type="ARBA" id="ARBA00034005"/>
    </source>
</evidence>
<dbReference type="PROSITE" id="PS01056">
    <property type="entry name" value="DNA_LIGASE_N2"/>
    <property type="match status" value="1"/>
</dbReference>
<keyword evidence="2 12" id="KW-0436">Ligase</keyword>
<evidence type="ECO:0000256" key="1">
    <source>
        <dbReference type="ARBA" id="ARBA00004067"/>
    </source>
</evidence>
<dbReference type="PANTHER" id="PTHR23389">
    <property type="entry name" value="CHROMOSOME TRANSMISSION FIDELITY FACTOR 18"/>
    <property type="match status" value="1"/>
</dbReference>
<comment type="caution">
    <text evidence="15">The sequence shown here is derived from an EMBL/GenBank/DDBJ whole genome shotgun (WGS) entry which is preliminary data.</text>
</comment>
<feature type="binding site" evidence="12">
    <location>
        <position position="438"/>
    </location>
    <ligand>
        <name>Zn(2+)</name>
        <dbReference type="ChEBI" id="CHEBI:29105"/>
    </ligand>
</feature>
<dbReference type="EMBL" id="JAQQKY010000009">
    <property type="protein sequence ID" value="MDC7691958.1"/>
    <property type="molecule type" value="Genomic_DNA"/>
</dbReference>
<dbReference type="Gene3D" id="3.30.470.30">
    <property type="entry name" value="DNA ligase/mRNA capping enzyme"/>
    <property type="match status" value="1"/>
</dbReference>
<dbReference type="InterPro" id="IPR010994">
    <property type="entry name" value="RuvA_2-like"/>
</dbReference>
<dbReference type="InterPro" id="IPR004149">
    <property type="entry name" value="Znf_DNAligase_C4"/>
</dbReference>
<feature type="domain" description="BRCT" evidence="14">
    <location>
        <begin position="778"/>
        <end position="859"/>
    </location>
</feature>
<sequence>MTEATSEQRQRAQALAALLERYNHEYYVLDAPTVPDAEYDRLFRELQQLEADCPALASEASPTRRVGGAPLPAFDSVTHTVPMLSLSNAFSDLQQDNFGLRHAELIAFDERVSRDLAAAKVEYATEPKFDGLAVSLLYRDGVLVQAATRGDGSSGENVTANIRTVRSVPLKLHAANVPALLEVRGEVLMLKRDFERLNDAQRERGDKTFANPRNAAAGSLRQLDSRITAQRRLSFFAYAIAQVEGADWPDSHASEMDWLAKLGFPVVAAELRPVVQGATGLAAYYEGVLAQRAALPFEIDGVVYKVNSRALQQRLGFVSRAPRWAIAHKFPAEEALTRVEAIEEQVGRTGAITPVARLQPVFVGGVTVTNATLHNEDEVRRKDVRVGDTVIVRRAGDVIPEVVAVVLDQRPLRPTLGGDLFSQGEEPMYPAYRLPTACPVCGSHVVREEGEAIARCSGGLVCKAQRTQAIQHFAGRRMMDIDGLGERYIDKLVEFDYVKSVADLYRLTLDDLLEMKRRADEQEGVTPEIDKVSPSRAGEGQGAAHAATEIVQVVQRGSEHAATLLFAGAAGERPQPVKAGKVATKWADNLIAAIGASKRPPLARLLFALGIRHVGESTAKTLADWLGTLDNVRRAPRAVLAALPDIGGVVAEAIAEFFAEAQNEQVIDALLAAGVAPADEHAAKAQLRDKLAAANLYARLNVPRLTEIRAQQLATQQGELATLAALPRVDVIQLDLPAEVVNALADWLDDAANRAQLQAIADYCRALLIGLPQTEAAPQNEAVASKTFVLTGTLPTMGRDQAKALIEEAGGKVSGSVSKKTHYVVAGAEAGSKLDKALELGVTVLDEAGLLALLGNADD</sequence>
<evidence type="ECO:0000313" key="16">
    <source>
        <dbReference type="Proteomes" id="UP001221566"/>
    </source>
</evidence>
<dbReference type="InterPro" id="IPR013839">
    <property type="entry name" value="DNAligase_adenylation"/>
</dbReference>
<reference evidence="15 16" key="1">
    <citation type="submission" date="2023-01" db="EMBL/GenBank/DDBJ databases">
        <title>Novel species of the genus Vogesella isolated from rivers.</title>
        <authorList>
            <person name="Lu H."/>
        </authorList>
    </citation>
    <scope>NUCLEOTIDE SEQUENCE [LARGE SCALE GENOMIC DNA]</scope>
    <source>
        <strain evidence="15 16">SH7W</strain>
    </source>
</reference>
<evidence type="ECO:0000256" key="5">
    <source>
        <dbReference type="ARBA" id="ARBA00022763"/>
    </source>
</evidence>
<dbReference type="Pfam" id="PF01653">
    <property type="entry name" value="DNA_ligase_aden"/>
    <property type="match status" value="1"/>
</dbReference>
<dbReference type="Pfam" id="PF00533">
    <property type="entry name" value="BRCT"/>
    <property type="match status" value="1"/>
</dbReference>
<dbReference type="Gene3D" id="2.40.50.140">
    <property type="entry name" value="Nucleic acid-binding proteins"/>
    <property type="match status" value="1"/>
</dbReference>
<feature type="active site" description="N6-AMP-lysine intermediate" evidence="12">
    <location>
        <position position="128"/>
    </location>
</feature>
<dbReference type="Gene3D" id="3.40.50.10190">
    <property type="entry name" value="BRCT domain"/>
    <property type="match status" value="1"/>
</dbReference>
<dbReference type="PANTHER" id="PTHR23389:SF9">
    <property type="entry name" value="DNA LIGASE"/>
    <property type="match status" value="1"/>
</dbReference>
<feature type="binding site" evidence="12">
    <location>
        <position position="329"/>
    </location>
    <ligand>
        <name>NAD(+)</name>
        <dbReference type="ChEBI" id="CHEBI:57540"/>
    </ligand>
</feature>
<evidence type="ECO:0000259" key="14">
    <source>
        <dbReference type="PROSITE" id="PS50172"/>
    </source>
</evidence>